<evidence type="ECO:0000313" key="4">
    <source>
        <dbReference type="EMBL" id="CAC5369283.1"/>
    </source>
</evidence>
<dbReference type="OrthoDB" id="6134495at2759"/>
<dbReference type="InterPro" id="IPR000315">
    <property type="entry name" value="Znf_B-box"/>
</dbReference>
<dbReference type="PANTHER" id="PTHR25462:SF296">
    <property type="entry name" value="MEIOTIC P26, ISOFORM F"/>
    <property type="match status" value="1"/>
</dbReference>
<dbReference type="PROSITE" id="PS50119">
    <property type="entry name" value="ZF_BBOX"/>
    <property type="match status" value="1"/>
</dbReference>
<dbReference type="SUPFAM" id="SSF111474">
    <property type="entry name" value="Coronavirus S2 glycoprotein"/>
    <property type="match status" value="1"/>
</dbReference>
<dbReference type="InterPro" id="IPR043473">
    <property type="entry name" value="S2_sf_CoV"/>
</dbReference>
<keyword evidence="1" id="KW-0862">Zinc</keyword>
<dbReference type="Proteomes" id="UP000507470">
    <property type="component" value="Unassembled WGS sequence"/>
</dbReference>
<dbReference type="Gene3D" id="3.30.160.60">
    <property type="entry name" value="Classic Zinc Finger"/>
    <property type="match status" value="1"/>
</dbReference>
<dbReference type="PANTHER" id="PTHR25462">
    <property type="entry name" value="BONUS, ISOFORM C-RELATED"/>
    <property type="match status" value="1"/>
</dbReference>
<keyword evidence="1" id="KW-0863">Zinc-finger</keyword>
<dbReference type="SUPFAM" id="SSF57845">
    <property type="entry name" value="B-box zinc-binding domain"/>
    <property type="match status" value="1"/>
</dbReference>
<dbReference type="Gene3D" id="4.10.830.40">
    <property type="match status" value="1"/>
</dbReference>
<reference evidence="4 5" key="1">
    <citation type="submission" date="2020-06" db="EMBL/GenBank/DDBJ databases">
        <authorList>
            <person name="Li R."/>
            <person name="Bekaert M."/>
        </authorList>
    </citation>
    <scope>NUCLEOTIDE SEQUENCE [LARGE SCALE GENOMIC DNA]</scope>
    <source>
        <strain evidence="5">wild</strain>
    </source>
</reference>
<evidence type="ECO:0000256" key="1">
    <source>
        <dbReference type="PROSITE-ProRule" id="PRU00024"/>
    </source>
</evidence>
<evidence type="ECO:0000313" key="5">
    <source>
        <dbReference type="Proteomes" id="UP000507470"/>
    </source>
</evidence>
<feature type="coiled-coil region" evidence="2">
    <location>
        <begin position="116"/>
        <end position="209"/>
    </location>
</feature>
<dbReference type="InterPro" id="IPR047153">
    <property type="entry name" value="TRIM45/56/19-like"/>
</dbReference>
<keyword evidence="5" id="KW-1185">Reference proteome</keyword>
<accession>A0A6J8AJT6</accession>
<dbReference type="AlphaFoldDB" id="A0A6J8AJT6"/>
<keyword evidence="1" id="KW-0479">Metal-binding</keyword>
<sequence length="230" mass="26090">MSHLILCGPCGYAENKKNAEKWCTICEEGLCTDCEQVHKSIKTTRNHRLISTEDFRQIQNISISLNCKDHNKRLELYCKTHDVAVCLGCVPSHHRACSDVISLDKAAENAKHSTALADLQDTLTIALQNLQQIINDRSAALENLDGQKQTIKNTINDTRARIMKKLDDLEQKIFLELDTQHGKCKSEVNKLLTDRLKNSERDLNCLKEQTSQLKLFASDVQLFLGTRQIN</sequence>
<gene>
    <name evidence="4" type="ORF">MCOR_8519</name>
</gene>
<protein>
    <recommendedName>
        <fullName evidence="3">B box-type domain-containing protein</fullName>
    </recommendedName>
</protein>
<dbReference type="GO" id="GO:0008270">
    <property type="term" value="F:zinc ion binding"/>
    <property type="evidence" value="ECO:0007669"/>
    <property type="project" value="UniProtKB-KW"/>
</dbReference>
<organism evidence="4 5">
    <name type="scientific">Mytilus coruscus</name>
    <name type="common">Sea mussel</name>
    <dbReference type="NCBI Taxonomy" id="42192"/>
    <lineage>
        <taxon>Eukaryota</taxon>
        <taxon>Metazoa</taxon>
        <taxon>Spiralia</taxon>
        <taxon>Lophotrochozoa</taxon>
        <taxon>Mollusca</taxon>
        <taxon>Bivalvia</taxon>
        <taxon>Autobranchia</taxon>
        <taxon>Pteriomorphia</taxon>
        <taxon>Mytilida</taxon>
        <taxon>Mytiloidea</taxon>
        <taxon>Mytilidae</taxon>
        <taxon>Mytilinae</taxon>
        <taxon>Mytilus</taxon>
    </lineage>
</organism>
<proteinExistence type="predicted"/>
<evidence type="ECO:0000256" key="2">
    <source>
        <dbReference type="SAM" id="Coils"/>
    </source>
</evidence>
<dbReference type="EMBL" id="CACVKT020001581">
    <property type="protein sequence ID" value="CAC5369283.1"/>
    <property type="molecule type" value="Genomic_DNA"/>
</dbReference>
<feature type="domain" description="B box-type" evidence="3">
    <location>
        <begin position="2"/>
        <end position="52"/>
    </location>
</feature>
<dbReference type="Pfam" id="PF00643">
    <property type="entry name" value="zf-B_box"/>
    <property type="match status" value="1"/>
</dbReference>
<keyword evidence="2" id="KW-0175">Coiled coil</keyword>
<name>A0A6J8AJT6_MYTCO</name>
<evidence type="ECO:0000259" key="3">
    <source>
        <dbReference type="PROSITE" id="PS50119"/>
    </source>
</evidence>